<organism evidence="1 2">
    <name type="scientific">Coniella lustricola</name>
    <dbReference type="NCBI Taxonomy" id="2025994"/>
    <lineage>
        <taxon>Eukaryota</taxon>
        <taxon>Fungi</taxon>
        <taxon>Dikarya</taxon>
        <taxon>Ascomycota</taxon>
        <taxon>Pezizomycotina</taxon>
        <taxon>Sordariomycetes</taxon>
        <taxon>Sordariomycetidae</taxon>
        <taxon>Diaporthales</taxon>
        <taxon>Schizoparmaceae</taxon>
        <taxon>Coniella</taxon>
    </lineage>
</organism>
<sequence length="100" mass="11465">MMDQYGLFLLVAVQRLLLKWSLWASWLKPFRAVATFQYLPRHMYAHNHMDWSACRSGLGIPSPHKLQDSQRLLPWLAIPWCVSDREANGTVDGTGLGNRA</sequence>
<reference evidence="1 2" key="1">
    <citation type="journal article" date="2018" name="Mycol. Prog.">
        <title>Coniella lustricola, a new species from submerged detritus.</title>
        <authorList>
            <person name="Raudabaugh D.B."/>
            <person name="Iturriaga T."/>
            <person name="Carver A."/>
            <person name="Mondo S."/>
            <person name="Pangilinan J."/>
            <person name="Lipzen A."/>
            <person name="He G."/>
            <person name="Amirebrahimi M."/>
            <person name="Grigoriev I.V."/>
            <person name="Miller A.N."/>
        </authorList>
    </citation>
    <scope>NUCLEOTIDE SEQUENCE [LARGE SCALE GENOMIC DNA]</scope>
    <source>
        <strain evidence="1 2">B22-T-1</strain>
    </source>
</reference>
<dbReference type="AlphaFoldDB" id="A0A2T3AEN1"/>
<dbReference type="EMBL" id="KZ678401">
    <property type="protein sequence ID" value="PSR94213.1"/>
    <property type="molecule type" value="Genomic_DNA"/>
</dbReference>
<gene>
    <name evidence="1" type="ORF">BD289DRAFT_159850</name>
</gene>
<proteinExistence type="predicted"/>
<keyword evidence="2" id="KW-1185">Reference proteome</keyword>
<dbReference type="Proteomes" id="UP000241462">
    <property type="component" value="Unassembled WGS sequence"/>
</dbReference>
<evidence type="ECO:0000313" key="2">
    <source>
        <dbReference type="Proteomes" id="UP000241462"/>
    </source>
</evidence>
<evidence type="ECO:0000313" key="1">
    <source>
        <dbReference type="EMBL" id="PSR94213.1"/>
    </source>
</evidence>
<protein>
    <submittedName>
        <fullName evidence="1">Uncharacterized protein</fullName>
    </submittedName>
</protein>
<accession>A0A2T3AEN1</accession>
<name>A0A2T3AEN1_9PEZI</name>
<dbReference type="InParanoid" id="A0A2T3AEN1"/>